<evidence type="ECO:0000313" key="2">
    <source>
        <dbReference type="Proteomes" id="UP001295444"/>
    </source>
</evidence>
<reference evidence="1" key="1">
    <citation type="submission" date="2022-03" db="EMBL/GenBank/DDBJ databases">
        <authorList>
            <person name="Alioto T."/>
            <person name="Alioto T."/>
            <person name="Gomez Garrido J."/>
        </authorList>
    </citation>
    <scope>NUCLEOTIDE SEQUENCE</scope>
</reference>
<dbReference type="Proteomes" id="UP001295444">
    <property type="component" value="Chromosome 02"/>
</dbReference>
<accession>A0AAD1RKP3</accession>
<evidence type="ECO:0000313" key="1">
    <source>
        <dbReference type="EMBL" id="CAH2256585.1"/>
    </source>
</evidence>
<organism evidence="1 2">
    <name type="scientific">Pelobates cultripes</name>
    <name type="common">Western spadefoot toad</name>
    <dbReference type="NCBI Taxonomy" id="61616"/>
    <lineage>
        <taxon>Eukaryota</taxon>
        <taxon>Metazoa</taxon>
        <taxon>Chordata</taxon>
        <taxon>Craniata</taxon>
        <taxon>Vertebrata</taxon>
        <taxon>Euteleostomi</taxon>
        <taxon>Amphibia</taxon>
        <taxon>Batrachia</taxon>
        <taxon>Anura</taxon>
        <taxon>Pelobatoidea</taxon>
        <taxon>Pelobatidae</taxon>
        <taxon>Pelobates</taxon>
    </lineage>
</organism>
<dbReference type="EMBL" id="OW240913">
    <property type="protein sequence ID" value="CAH2256585.1"/>
    <property type="molecule type" value="Genomic_DNA"/>
</dbReference>
<sequence>MLAVCVASSRTLEVLDLEGTGLTNQPRNGATCKRESNQTRCKKQDMAWWEAWATKSGARNRTWHGGRHGQPNQVQETVHGMVGGLGNQTRCKKQDMAWWEAWDVHIEEGVDCVRCVHIEEEVDYVRCVHIEEEEDCAH</sequence>
<name>A0AAD1RKP3_PELCU</name>
<protein>
    <submittedName>
        <fullName evidence="1">Uncharacterized protein</fullName>
    </submittedName>
</protein>
<proteinExistence type="predicted"/>
<dbReference type="AlphaFoldDB" id="A0AAD1RKP3"/>
<gene>
    <name evidence="1" type="ORF">PECUL_23A023630</name>
</gene>
<keyword evidence="2" id="KW-1185">Reference proteome</keyword>